<reference evidence="1" key="1">
    <citation type="submission" date="2022-11" db="EMBL/GenBank/DDBJ databases">
        <authorList>
            <person name="Hyden B.L."/>
            <person name="Feng K."/>
            <person name="Yates T."/>
            <person name="Jawdy S."/>
            <person name="Smart L.B."/>
            <person name="Muchero W."/>
        </authorList>
    </citation>
    <scope>NUCLEOTIDE SEQUENCE</scope>
    <source>
        <tissue evidence="1">Shoot tip</tissue>
    </source>
</reference>
<dbReference type="EMBL" id="JAPFFK010000006">
    <property type="protein sequence ID" value="KAJ6761304.1"/>
    <property type="molecule type" value="Genomic_DNA"/>
</dbReference>
<accession>A0A9Q0W6I1</accession>
<sequence>MNMMIDPIYIASLEYNTCGLQKKKKPTIFFCYLELPPNIYIFYVILTNSTYKDMICLKLLQIFSELTGAY</sequence>
<comment type="caution">
    <text evidence="1">The sequence shown here is derived from an EMBL/GenBank/DDBJ whole genome shotgun (WGS) entry which is preliminary data.</text>
</comment>
<proteinExistence type="predicted"/>
<dbReference type="AlphaFoldDB" id="A0A9Q0W6I1"/>
<reference evidence="1" key="2">
    <citation type="journal article" date="2023" name="Int. J. Mol. Sci.">
        <title>De Novo Assembly and Annotation of 11 Diverse Shrub Willow (Salix) Genomes Reveals Novel Gene Organization in Sex-Linked Regions.</title>
        <authorList>
            <person name="Hyden B."/>
            <person name="Feng K."/>
            <person name="Yates T.B."/>
            <person name="Jawdy S."/>
            <person name="Cereghino C."/>
            <person name="Smart L.B."/>
            <person name="Muchero W."/>
        </authorList>
    </citation>
    <scope>NUCLEOTIDE SEQUENCE</scope>
    <source>
        <tissue evidence="1">Shoot tip</tissue>
    </source>
</reference>
<dbReference type="Proteomes" id="UP001151532">
    <property type="component" value="Chromosome 15Z"/>
</dbReference>
<name>A0A9Q0W6I1_SALPP</name>
<evidence type="ECO:0000313" key="2">
    <source>
        <dbReference type="Proteomes" id="UP001151532"/>
    </source>
</evidence>
<evidence type="ECO:0000313" key="1">
    <source>
        <dbReference type="EMBL" id="KAJ6761304.1"/>
    </source>
</evidence>
<gene>
    <name evidence="1" type="ORF">OIU79_026021</name>
</gene>
<protein>
    <submittedName>
        <fullName evidence="1">Uncharacterized protein</fullName>
    </submittedName>
</protein>
<organism evidence="1 2">
    <name type="scientific">Salix purpurea</name>
    <name type="common">Purple osier willow</name>
    <dbReference type="NCBI Taxonomy" id="77065"/>
    <lineage>
        <taxon>Eukaryota</taxon>
        <taxon>Viridiplantae</taxon>
        <taxon>Streptophyta</taxon>
        <taxon>Embryophyta</taxon>
        <taxon>Tracheophyta</taxon>
        <taxon>Spermatophyta</taxon>
        <taxon>Magnoliopsida</taxon>
        <taxon>eudicotyledons</taxon>
        <taxon>Gunneridae</taxon>
        <taxon>Pentapetalae</taxon>
        <taxon>rosids</taxon>
        <taxon>fabids</taxon>
        <taxon>Malpighiales</taxon>
        <taxon>Salicaceae</taxon>
        <taxon>Saliceae</taxon>
        <taxon>Salix</taxon>
    </lineage>
</organism>
<keyword evidence="2" id="KW-1185">Reference proteome</keyword>